<reference evidence="2 3" key="1">
    <citation type="submission" date="2023-01" db="EMBL/GenBank/DDBJ databases">
        <title>Analysis of 21 Apiospora genomes using comparative genomics revels a genus with tremendous synthesis potential of carbohydrate active enzymes and secondary metabolites.</title>
        <authorList>
            <person name="Sorensen T."/>
        </authorList>
    </citation>
    <scope>NUCLEOTIDE SEQUENCE [LARGE SCALE GENOMIC DNA]</scope>
    <source>
        <strain evidence="2 3">CBS 117206</strain>
    </source>
</reference>
<dbReference type="PANTHER" id="PTHR41390">
    <property type="entry name" value="CHROMOSOME 7, WHOLE GENOME SHOTGUN SEQUENCE"/>
    <property type="match status" value="1"/>
</dbReference>
<keyword evidence="3" id="KW-1185">Reference proteome</keyword>
<evidence type="ECO:0000313" key="2">
    <source>
        <dbReference type="EMBL" id="KAK8123460.1"/>
    </source>
</evidence>
<feature type="compositionally biased region" description="Low complexity" evidence="1">
    <location>
        <begin position="1"/>
        <end position="15"/>
    </location>
</feature>
<feature type="compositionally biased region" description="Low complexity" evidence="1">
    <location>
        <begin position="200"/>
        <end position="224"/>
    </location>
</feature>
<sequence length="250" mass="25969">MSPAAPSPRRQAPEPAGDDMPTRDELFEIGTKSLQTGALTGVMGAAFGAGSGIMRSAPPGLFALLAGIQWFALGSSFMASRSLLWHAWGGEENLTAADKVKAGAVAGGVSGTIGGIARGPRNILPGILFFSTLGGGATYVSQKFQSQEPKEKKSIMASKWSPMRQISDQEYEKILEDKMLRIDAELAILNDNIAALKGQSSPSGSASPETGGSTSTSESGKASELPSGTQSTTKARPRWLSWGGGILITP</sequence>
<gene>
    <name evidence="2" type="ORF">PG999_003378</name>
</gene>
<comment type="caution">
    <text evidence="2">The sequence shown here is derived from an EMBL/GenBank/DDBJ whole genome shotgun (WGS) entry which is preliminary data.</text>
</comment>
<dbReference type="EMBL" id="JAQQWP010000003">
    <property type="protein sequence ID" value="KAK8123460.1"/>
    <property type="molecule type" value="Genomic_DNA"/>
</dbReference>
<name>A0AAW0R3I4_9PEZI</name>
<feature type="region of interest" description="Disordered" evidence="1">
    <location>
        <begin position="1"/>
        <end position="23"/>
    </location>
</feature>
<dbReference type="Proteomes" id="UP001392437">
    <property type="component" value="Unassembled WGS sequence"/>
</dbReference>
<dbReference type="AlphaFoldDB" id="A0AAW0R3I4"/>
<dbReference type="PANTHER" id="PTHR41390:SF1">
    <property type="entry name" value="NADH-UBIQUINONE OXIDOREDUCTASE 213 KDA SUBUNIT"/>
    <property type="match status" value="1"/>
</dbReference>
<proteinExistence type="predicted"/>
<feature type="region of interest" description="Disordered" evidence="1">
    <location>
        <begin position="197"/>
        <end position="250"/>
    </location>
</feature>
<organism evidence="2 3">
    <name type="scientific">Apiospora kogelbergensis</name>
    <dbReference type="NCBI Taxonomy" id="1337665"/>
    <lineage>
        <taxon>Eukaryota</taxon>
        <taxon>Fungi</taxon>
        <taxon>Dikarya</taxon>
        <taxon>Ascomycota</taxon>
        <taxon>Pezizomycotina</taxon>
        <taxon>Sordariomycetes</taxon>
        <taxon>Xylariomycetidae</taxon>
        <taxon>Amphisphaeriales</taxon>
        <taxon>Apiosporaceae</taxon>
        <taxon>Apiospora</taxon>
    </lineage>
</organism>
<accession>A0AAW0R3I4</accession>
<protein>
    <submittedName>
        <fullName evidence="2">Uncharacterized protein</fullName>
    </submittedName>
</protein>
<evidence type="ECO:0000256" key="1">
    <source>
        <dbReference type="SAM" id="MobiDB-lite"/>
    </source>
</evidence>
<evidence type="ECO:0000313" key="3">
    <source>
        <dbReference type="Proteomes" id="UP001392437"/>
    </source>
</evidence>